<dbReference type="PROSITE" id="PS50102">
    <property type="entry name" value="RRM"/>
    <property type="match status" value="4"/>
</dbReference>
<comment type="subcellular location">
    <subcellularLocation>
        <location evidence="1">Nucleus</location>
    </subcellularLocation>
</comment>
<dbReference type="InterPro" id="IPR000504">
    <property type="entry name" value="RRM_dom"/>
</dbReference>
<feature type="compositionally biased region" description="Basic and acidic residues" evidence="6">
    <location>
        <begin position="613"/>
        <end position="626"/>
    </location>
</feature>
<dbReference type="PANTHER" id="PTHR48039">
    <property type="entry name" value="RNA-BINDING MOTIF PROTEIN 14B"/>
    <property type="match status" value="1"/>
</dbReference>
<name>A0A6A6H969_VIRVR</name>
<dbReference type="InterPro" id="IPR035979">
    <property type="entry name" value="RBD_domain_sf"/>
</dbReference>
<evidence type="ECO:0000256" key="3">
    <source>
        <dbReference type="ARBA" id="ARBA00022884"/>
    </source>
</evidence>
<feature type="compositionally biased region" description="Basic residues" evidence="6">
    <location>
        <begin position="683"/>
        <end position="693"/>
    </location>
</feature>
<dbReference type="SUPFAM" id="SSF54928">
    <property type="entry name" value="RNA-binding domain, RBD"/>
    <property type="match status" value="4"/>
</dbReference>
<dbReference type="CDD" id="cd12676">
    <property type="entry name" value="RRM3_Nop4p"/>
    <property type="match status" value="1"/>
</dbReference>
<dbReference type="FunFam" id="3.30.70.330:FF:000406">
    <property type="entry name" value="Related to Nucleolar protein NOP4"/>
    <property type="match status" value="1"/>
</dbReference>
<evidence type="ECO:0000256" key="4">
    <source>
        <dbReference type="ARBA" id="ARBA00023242"/>
    </source>
</evidence>
<protein>
    <submittedName>
        <fullName evidence="8">RNA-binding domain-containing protein</fullName>
    </submittedName>
</protein>
<dbReference type="SMART" id="SM00360">
    <property type="entry name" value="RRM"/>
    <property type="match status" value="4"/>
</dbReference>
<dbReference type="CDD" id="cd12677">
    <property type="entry name" value="RRM4_Nop4p"/>
    <property type="match status" value="1"/>
</dbReference>
<dbReference type="Proteomes" id="UP000800092">
    <property type="component" value="Unassembled WGS sequence"/>
</dbReference>
<feature type="domain" description="RRM" evidence="7">
    <location>
        <begin position="277"/>
        <end position="386"/>
    </location>
</feature>
<feature type="non-terminal residue" evidence="8">
    <location>
        <position position="693"/>
    </location>
</feature>
<dbReference type="GO" id="GO:0003729">
    <property type="term" value="F:mRNA binding"/>
    <property type="evidence" value="ECO:0007669"/>
    <property type="project" value="TreeGrafter"/>
</dbReference>
<dbReference type="InterPro" id="IPR034808">
    <property type="entry name" value="Nop4p_RRM3"/>
</dbReference>
<accession>A0A6A6H969</accession>
<feature type="region of interest" description="Disordered" evidence="6">
    <location>
        <begin position="613"/>
        <end position="693"/>
    </location>
</feature>
<dbReference type="EMBL" id="ML991797">
    <property type="protein sequence ID" value="KAF2234595.1"/>
    <property type="molecule type" value="Genomic_DNA"/>
</dbReference>
<dbReference type="AlphaFoldDB" id="A0A6A6H969"/>
<reference evidence="8" key="1">
    <citation type="journal article" date="2020" name="Stud. Mycol.">
        <title>101 Dothideomycetes genomes: a test case for predicting lifestyles and emergence of pathogens.</title>
        <authorList>
            <person name="Haridas S."/>
            <person name="Albert R."/>
            <person name="Binder M."/>
            <person name="Bloem J."/>
            <person name="Labutti K."/>
            <person name="Salamov A."/>
            <person name="Andreopoulos B."/>
            <person name="Baker S."/>
            <person name="Barry K."/>
            <person name="Bills G."/>
            <person name="Bluhm B."/>
            <person name="Cannon C."/>
            <person name="Castanera R."/>
            <person name="Culley D."/>
            <person name="Daum C."/>
            <person name="Ezra D."/>
            <person name="Gonzalez J."/>
            <person name="Henrissat B."/>
            <person name="Kuo A."/>
            <person name="Liang C."/>
            <person name="Lipzen A."/>
            <person name="Lutzoni F."/>
            <person name="Magnuson J."/>
            <person name="Mondo S."/>
            <person name="Nolan M."/>
            <person name="Ohm R."/>
            <person name="Pangilinan J."/>
            <person name="Park H.-J."/>
            <person name="Ramirez L."/>
            <person name="Alfaro M."/>
            <person name="Sun H."/>
            <person name="Tritt A."/>
            <person name="Yoshinaga Y."/>
            <person name="Zwiers L.-H."/>
            <person name="Turgeon B."/>
            <person name="Goodwin S."/>
            <person name="Spatafora J."/>
            <person name="Crous P."/>
            <person name="Grigoriev I."/>
        </authorList>
    </citation>
    <scope>NUCLEOTIDE SEQUENCE</scope>
    <source>
        <strain evidence="8">Tuck. ex Michener</strain>
    </source>
</reference>
<dbReference type="GO" id="GO:0005730">
    <property type="term" value="C:nucleolus"/>
    <property type="evidence" value="ECO:0007669"/>
    <property type="project" value="TreeGrafter"/>
</dbReference>
<feature type="compositionally biased region" description="Basic and acidic residues" evidence="6">
    <location>
        <begin position="211"/>
        <end position="226"/>
    </location>
</feature>
<proteinExistence type="predicted"/>
<feature type="domain" description="RRM" evidence="7">
    <location>
        <begin position="459"/>
        <end position="606"/>
    </location>
</feature>
<organism evidence="8 9">
    <name type="scientific">Viridothelium virens</name>
    <name type="common">Speckled blister lichen</name>
    <name type="synonym">Trypethelium virens</name>
    <dbReference type="NCBI Taxonomy" id="1048519"/>
    <lineage>
        <taxon>Eukaryota</taxon>
        <taxon>Fungi</taxon>
        <taxon>Dikarya</taxon>
        <taxon>Ascomycota</taxon>
        <taxon>Pezizomycotina</taxon>
        <taxon>Dothideomycetes</taxon>
        <taxon>Dothideomycetes incertae sedis</taxon>
        <taxon>Trypetheliales</taxon>
        <taxon>Trypetheliaceae</taxon>
        <taxon>Viridothelium</taxon>
    </lineage>
</organism>
<dbReference type="InterPro" id="IPR034809">
    <property type="entry name" value="Nop4_RRM4"/>
</dbReference>
<keyword evidence="2" id="KW-0677">Repeat</keyword>
<dbReference type="InterPro" id="IPR012677">
    <property type="entry name" value="Nucleotide-bd_a/b_plait_sf"/>
</dbReference>
<gene>
    <name evidence="8" type="ORF">EV356DRAFT_419278</name>
</gene>
<evidence type="ECO:0000256" key="6">
    <source>
        <dbReference type="SAM" id="MobiDB-lite"/>
    </source>
</evidence>
<feature type="region of interest" description="Disordered" evidence="6">
    <location>
        <begin position="201"/>
        <end position="278"/>
    </location>
</feature>
<feature type="compositionally biased region" description="Basic and acidic residues" evidence="6">
    <location>
        <begin position="248"/>
        <end position="260"/>
    </location>
</feature>
<evidence type="ECO:0000256" key="1">
    <source>
        <dbReference type="ARBA" id="ARBA00004123"/>
    </source>
</evidence>
<keyword evidence="3 5" id="KW-0694">RNA-binding</keyword>
<feature type="region of interest" description="Disordered" evidence="6">
    <location>
        <begin position="390"/>
        <end position="409"/>
    </location>
</feature>
<dbReference type="Pfam" id="PF00076">
    <property type="entry name" value="RRM_1"/>
    <property type="match status" value="3"/>
</dbReference>
<feature type="region of interest" description="Disordered" evidence="6">
    <location>
        <begin position="80"/>
        <end position="114"/>
    </location>
</feature>
<feature type="domain" description="RRM" evidence="7">
    <location>
        <begin position="1"/>
        <end position="79"/>
    </location>
</feature>
<dbReference type="OrthoDB" id="267048at2759"/>
<dbReference type="InterPro" id="IPR051945">
    <property type="entry name" value="RRM_MRD1_RNA_proc_ribogen"/>
</dbReference>
<feature type="domain" description="RRM" evidence="7">
    <location>
        <begin position="115"/>
        <end position="193"/>
    </location>
</feature>
<dbReference type="PANTHER" id="PTHR48039:SF5">
    <property type="entry name" value="RNA-BINDING PROTEIN 28"/>
    <property type="match status" value="1"/>
</dbReference>
<keyword evidence="9" id="KW-1185">Reference proteome</keyword>
<feature type="compositionally biased region" description="Polar residues" evidence="6">
    <location>
        <begin position="227"/>
        <end position="239"/>
    </location>
</feature>
<feature type="non-terminal residue" evidence="8">
    <location>
        <position position="1"/>
    </location>
</feature>
<feature type="compositionally biased region" description="Polar residues" evidence="6">
    <location>
        <begin position="264"/>
        <end position="278"/>
    </location>
</feature>
<dbReference type="Gene3D" id="3.30.70.330">
    <property type="match status" value="4"/>
</dbReference>
<feature type="compositionally biased region" description="Polar residues" evidence="6">
    <location>
        <begin position="339"/>
        <end position="359"/>
    </location>
</feature>
<evidence type="ECO:0000256" key="5">
    <source>
        <dbReference type="PROSITE-ProRule" id="PRU00176"/>
    </source>
</evidence>
<keyword evidence="4" id="KW-0539">Nucleus</keyword>
<evidence type="ECO:0000256" key="2">
    <source>
        <dbReference type="ARBA" id="ARBA00022737"/>
    </source>
</evidence>
<evidence type="ECO:0000313" key="8">
    <source>
        <dbReference type="EMBL" id="KAF2234595.1"/>
    </source>
</evidence>
<evidence type="ECO:0000313" key="9">
    <source>
        <dbReference type="Proteomes" id="UP000800092"/>
    </source>
</evidence>
<feature type="region of interest" description="Disordered" evidence="6">
    <location>
        <begin position="337"/>
        <end position="359"/>
    </location>
</feature>
<evidence type="ECO:0000259" key="7">
    <source>
        <dbReference type="PROSITE" id="PS50102"/>
    </source>
</evidence>
<sequence>RTIFVRSLPATTTTESLLSHFSQSFPIKHAIAVTDSTTKQCKGYGFVTFADPEDAVRAIQDSNGRDFEGRKIKVEIAEPRHREGEHGEATTNGINRAGKPSSTKEQELGPNAKPPRLIIRNLPWNIQESDQLAKLFMSYGKVKSATLPKKKDGAMSGFGFVLLRGRKNAEKAMQSLNGKEVGGRTIAVDWAVDKDTWERQRETLQDNPGPKGEEPLDTKSIKDQKALDTQTRSQELQGLSSDDDDIDEHSFEDELGKDDESPTAGISTNSHEPDNSSTLFIRNLPFSCTDEDLYKHFSQFGALRYARVVLDPVTERSRGTGFVSFFEKSEAAACLKNAPQHQNPQISSTSSAEAQPAQSVLQNDLSDVSGTYTIDGRVLHVSRAVDKSEAQRLAAETEASRGRQQRDKRRLYLLSEGTISSKSSLYKRLAPSEVKMREASAKQRQKLIETNPTLHLSLTRLSVRNVPRSITSKDLKALAREAVVGFAKDVKGGTRQPLSKEEVERGGEEMREAERYRKAKGKGVVKQAKIVFEGREGSKVNESSGAGRSRGYGFIEYYTHRSALMGLRWLNGHSVAYQVNDTQSHKMSKEDVQDRKKRLIVEFAIENVQVVGRRKDRESKARERAKTAGQDGTTNGVHSEATDPAQVAKKRKRGLEQETQEVQTVGKDRAESSKAAKRQQIIARKRSARKQRK</sequence>